<dbReference type="AlphaFoldDB" id="A0A401PM90"/>
<evidence type="ECO:0000256" key="1">
    <source>
        <dbReference type="SAM" id="MobiDB-lite"/>
    </source>
</evidence>
<gene>
    <name evidence="2" type="ORF">scyTo_0003351</name>
</gene>
<organism evidence="2 3">
    <name type="scientific">Scyliorhinus torazame</name>
    <name type="common">Cloudy catshark</name>
    <name type="synonym">Catulus torazame</name>
    <dbReference type="NCBI Taxonomy" id="75743"/>
    <lineage>
        <taxon>Eukaryota</taxon>
        <taxon>Metazoa</taxon>
        <taxon>Chordata</taxon>
        <taxon>Craniata</taxon>
        <taxon>Vertebrata</taxon>
        <taxon>Chondrichthyes</taxon>
        <taxon>Elasmobranchii</taxon>
        <taxon>Galeomorphii</taxon>
        <taxon>Galeoidea</taxon>
        <taxon>Carcharhiniformes</taxon>
        <taxon>Scyliorhinidae</taxon>
        <taxon>Scyliorhinus</taxon>
    </lineage>
</organism>
<reference evidence="2 3" key="1">
    <citation type="journal article" date="2018" name="Nat. Ecol. Evol.">
        <title>Shark genomes provide insights into elasmobranch evolution and the origin of vertebrates.</title>
        <authorList>
            <person name="Hara Y"/>
            <person name="Yamaguchi K"/>
            <person name="Onimaru K"/>
            <person name="Kadota M"/>
            <person name="Koyanagi M"/>
            <person name="Keeley SD"/>
            <person name="Tatsumi K"/>
            <person name="Tanaka K"/>
            <person name="Motone F"/>
            <person name="Kageyama Y"/>
            <person name="Nozu R"/>
            <person name="Adachi N"/>
            <person name="Nishimura O"/>
            <person name="Nakagawa R"/>
            <person name="Tanegashima C"/>
            <person name="Kiyatake I"/>
            <person name="Matsumoto R"/>
            <person name="Murakumo K"/>
            <person name="Nishida K"/>
            <person name="Terakita A"/>
            <person name="Kuratani S"/>
            <person name="Sato K"/>
            <person name="Hyodo S Kuraku.S."/>
        </authorList>
    </citation>
    <scope>NUCLEOTIDE SEQUENCE [LARGE SCALE GENOMIC DNA]</scope>
</reference>
<keyword evidence="3" id="KW-1185">Reference proteome</keyword>
<feature type="region of interest" description="Disordered" evidence="1">
    <location>
        <begin position="239"/>
        <end position="300"/>
    </location>
</feature>
<evidence type="ECO:0000313" key="2">
    <source>
        <dbReference type="EMBL" id="GCB74262.1"/>
    </source>
</evidence>
<dbReference type="EMBL" id="BFAA01000901">
    <property type="protein sequence ID" value="GCB74262.1"/>
    <property type="molecule type" value="Genomic_DNA"/>
</dbReference>
<evidence type="ECO:0000313" key="3">
    <source>
        <dbReference type="Proteomes" id="UP000288216"/>
    </source>
</evidence>
<name>A0A401PM90_SCYTO</name>
<comment type="caution">
    <text evidence="2">The sequence shown here is derived from an EMBL/GenBank/DDBJ whole genome shotgun (WGS) entry which is preliminary data.</text>
</comment>
<protein>
    <submittedName>
        <fullName evidence="2">Uncharacterized protein</fullName>
    </submittedName>
</protein>
<proteinExistence type="predicted"/>
<dbReference type="STRING" id="75743.A0A401PM90"/>
<accession>A0A401PM90</accession>
<sequence>MSSKSNVFINTVQVFFSREIENFGFLLIPTDDEMPTPGTPNVFSLISEYELLVSDPPNVFNSIPESESTKIGEKEVAAAADHEVPTSDIPNVPTLLSDYEVLVTDSAYVFSPIPETEPSKIGKDEVTDHVVPVTDTLNVFNPIPESEPANMGKKEVTDYEFSTSDIAMMSSPTPVYETRGKELTGRKHPISDISHVFVPTFVSELDHMEDKKITAHKPPKFSLGSISELGNKEDEEFTDYEFPTSDTPHVRSPTPVQPQFGSTGKKDLTESDPPSDSPSIITSKPVRKPDTKQRLTGIGD</sequence>
<dbReference type="Proteomes" id="UP000288216">
    <property type="component" value="Unassembled WGS sequence"/>
</dbReference>